<dbReference type="GO" id="GO:0003700">
    <property type="term" value="F:DNA-binding transcription factor activity"/>
    <property type="evidence" value="ECO:0007669"/>
    <property type="project" value="InterPro"/>
</dbReference>
<dbReference type="Pfam" id="PF12802">
    <property type="entry name" value="MarR_2"/>
    <property type="match status" value="1"/>
</dbReference>
<evidence type="ECO:0000259" key="4">
    <source>
        <dbReference type="PROSITE" id="PS50995"/>
    </source>
</evidence>
<dbReference type="InterPro" id="IPR036388">
    <property type="entry name" value="WH-like_DNA-bd_sf"/>
</dbReference>
<protein>
    <submittedName>
        <fullName evidence="5">MarR family transcriptional regulator</fullName>
    </submittedName>
</protein>
<dbReference type="PANTHER" id="PTHR42756">
    <property type="entry name" value="TRANSCRIPTIONAL REGULATOR, MARR"/>
    <property type="match status" value="1"/>
</dbReference>
<dbReference type="SUPFAM" id="SSF46785">
    <property type="entry name" value="Winged helix' DNA-binding domain"/>
    <property type="match status" value="1"/>
</dbReference>
<evidence type="ECO:0000256" key="2">
    <source>
        <dbReference type="ARBA" id="ARBA00023125"/>
    </source>
</evidence>
<dbReference type="InterPro" id="IPR036390">
    <property type="entry name" value="WH_DNA-bd_sf"/>
</dbReference>
<name>A0AA87QDK2_RHIRH</name>
<dbReference type="PANTHER" id="PTHR42756:SF1">
    <property type="entry name" value="TRANSCRIPTIONAL REPRESSOR OF EMRAB OPERON"/>
    <property type="match status" value="1"/>
</dbReference>
<evidence type="ECO:0000313" key="6">
    <source>
        <dbReference type="Proteomes" id="UP000026941"/>
    </source>
</evidence>
<evidence type="ECO:0000256" key="3">
    <source>
        <dbReference type="ARBA" id="ARBA00023163"/>
    </source>
</evidence>
<sequence length="177" mass="20132">MINAKDMTERRIINSNLVTRLNPDATQLRHGDLLYTIHELSRLISTHFDKVMEPHNLTRAQWWAIMHIMLNEGQSQSDLARVMQMGRSAAGKLFDRLEAKGWIERRPDKDDQRVLCVFLLEGVSPVFDAIVSGGPTLFETLLDGISEQEERALLSGLDKIRINAERAMGVHGRTSRL</sequence>
<dbReference type="PRINTS" id="PR00598">
    <property type="entry name" value="HTHMARR"/>
</dbReference>
<keyword evidence="2" id="KW-0238">DNA-binding</keyword>
<dbReference type="InterPro" id="IPR000835">
    <property type="entry name" value="HTH_MarR-typ"/>
</dbReference>
<dbReference type="EMBL" id="BAYX01000029">
    <property type="protein sequence ID" value="GAJ96995.1"/>
    <property type="molecule type" value="Genomic_DNA"/>
</dbReference>
<dbReference type="GO" id="GO:0003677">
    <property type="term" value="F:DNA binding"/>
    <property type="evidence" value="ECO:0007669"/>
    <property type="project" value="UniProtKB-KW"/>
</dbReference>
<comment type="caution">
    <text evidence="5">The sequence shown here is derived from an EMBL/GenBank/DDBJ whole genome shotgun (WGS) entry which is preliminary data.</text>
</comment>
<evidence type="ECO:0000256" key="1">
    <source>
        <dbReference type="ARBA" id="ARBA00023015"/>
    </source>
</evidence>
<dbReference type="Gene3D" id="1.10.10.10">
    <property type="entry name" value="Winged helix-like DNA-binding domain superfamily/Winged helix DNA-binding domain"/>
    <property type="match status" value="1"/>
</dbReference>
<dbReference type="SMART" id="SM00347">
    <property type="entry name" value="HTH_MARR"/>
    <property type="match status" value="1"/>
</dbReference>
<keyword evidence="3" id="KW-0804">Transcription</keyword>
<gene>
    <name evidence="5" type="ORF">RRH01S_29_00220</name>
</gene>
<feature type="domain" description="HTH marR-type" evidence="4">
    <location>
        <begin position="30"/>
        <end position="162"/>
    </location>
</feature>
<dbReference type="PROSITE" id="PS50995">
    <property type="entry name" value="HTH_MARR_2"/>
    <property type="match status" value="1"/>
</dbReference>
<organism evidence="5 6">
    <name type="scientific">Rhizobium rhizogenes NBRC 13257</name>
    <dbReference type="NCBI Taxonomy" id="1220581"/>
    <lineage>
        <taxon>Bacteria</taxon>
        <taxon>Pseudomonadati</taxon>
        <taxon>Pseudomonadota</taxon>
        <taxon>Alphaproteobacteria</taxon>
        <taxon>Hyphomicrobiales</taxon>
        <taxon>Rhizobiaceae</taxon>
        <taxon>Rhizobium/Agrobacterium group</taxon>
        <taxon>Rhizobium</taxon>
    </lineage>
</organism>
<evidence type="ECO:0000313" key="5">
    <source>
        <dbReference type="EMBL" id="GAJ96995.1"/>
    </source>
</evidence>
<reference evidence="5 6" key="1">
    <citation type="submission" date="2014-05" db="EMBL/GenBank/DDBJ databases">
        <title>Whole genome shotgun sequence of Rhizobium rhizogenes NBRC 13257.</title>
        <authorList>
            <person name="Katano-Makiyama Y."/>
            <person name="Hosoyama A."/>
            <person name="Hashimoto M."/>
            <person name="Hosoyama Y."/>
            <person name="Noguchi M."/>
            <person name="Tsuchikane K."/>
            <person name="Kimura A."/>
            <person name="Ohji S."/>
            <person name="Ichikawa N."/>
            <person name="Yamazoe A."/>
            <person name="Fujita N."/>
        </authorList>
    </citation>
    <scope>NUCLEOTIDE SEQUENCE [LARGE SCALE GENOMIC DNA]</scope>
    <source>
        <strain evidence="5 6">NBRC 13257</strain>
    </source>
</reference>
<dbReference type="Proteomes" id="UP000026941">
    <property type="component" value="Unassembled WGS sequence"/>
</dbReference>
<accession>A0AA87QDK2</accession>
<dbReference type="AlphaFoldDB" id="A0AA87QDK2"/>
<proteinExistence type="predicted"/>
<keyword evidence="1" id="KW-0805">Transcription regulation</keyword>